<comment type="caution">
    <text evidence="4">The sequence shown here is derived from an EMBL/GenBank/DDBJ whole genome shotgun (WGS) entry which is preliminary data.</text>
</comment>
<dbReference type="STRING" id="34508.A0A4U5NZI6"/>
<evidence type="ECO:0000313" key="5">
    <source>
        <dbReference type="Proteomes" id="UP000298663"/>
    </source>
</evidence>
<organism evidence="4 5">
    <name type="scientific">Steinernema carpocapsae</name>
    <name type="common">Entomopathogenic nematode</name>
    <dbReference type="NCBI Taxonomy" id="34508"/>
    <lineage>
        <taxon>Eukaryota</taxon>
        <taxon>Metazoa</taxon>
        <taxon>Ecdysozoa</taxon>
        <taxon>Nematoda</taxon>
        <taxon>Chromadorea</taxon>
        <taxon>Rhabditida</taxon>
        <taxon>Tylenchina</taxon>
        <taxon>Panagrolaimomorpha</taxon>
        <taxon>Strongyloidoidea</taxon>
        <taxon>Steinernematidae</taxon>
        <taxon>Steinernema</taxon>
    </lineage>
</organism>
<dbReference type="SUPFAM" id="SSF50978">
    <property type="entry name" value="WD40 repeat-like"/>
    <property type="match status" value="1"/>
</dbReference>
<keyword evidence="1" id="KW-0853">WD repeat</keyword>
<reference evidence="4 5" key="1">
    <citation type="journal article" date="2015" name="Genome Biol.">
        <title>Comparative genomics of Steinernema reveals deeply conserved gene regulatory networks.</title>
        <authorList>
            <person name="Dillman A.R."/>
            <person name="Macchietto M."/>
            <person name="Porter C.F."/>
            <person name="Rogers A."/>
            <person name="Williams B."/>
            <person name="Antoshechkin I."/>
            <person name="Lee M.M."/>
            <person name="Goodwin Z."/>
            <person name="Lu X."/>
            <person name="Lewis E.E."/>
            <person name="Goodrich-Blair H."/>
            <person name="Stock S.P."/>
            <person name="Adams B.J."/>
            <person name="Sternberg P.W."/>
            <person name="Mortazavi A."/>
        </authorList>
    </citation>
    <scope>NUCLEOTIDE SEQUENCE [LARGE SCALE GENOMIC DNA]</scope>
    <source>
        <strain evidence="4 5">ALL</strain>
    </source>
</reference>
<evidence type="ECO:0000313" key="4">
    <source>
        <dbReference type="EMBL" id="TKR88811.1"/>
    </source>
</evidence>
<dbReference type="InterPro" id="IPR007111">
    <property type="entry name" value="NACHT_NTPase"/>
</dbReference>
<dbReference type="Pfam" id="PF05729">
    <property type="entry name" value="NACHT"/>
    <property type="match status" value="1"/>
</dbReference>
<dbReference type="InterPro" id="IPR057588">
    <property type="entry name" value="NWD1/2-like_WH"/>
</dbReference>
<feature type="domain" description="NACHT" evidence="3">
    <location>
        <begin position="92"/>
        <end position="448"/>
    </location>
</feature>
<dbReference type="InterPro" id="IPR001680">
    <property type="entry name" value="WD40_rpt"/>
</dbReference>
<dbReference type="InterPro" id="IPR056534">
    <property type="entry name" value="Beta-prop_NWD2_C"/>
</dbReference>
<dbReference type="PROSITE" id="PS50837">
    <property type="entry name" value="NACHT"/>
    <property type="match status" value="1"/>
</dbReference>
<dbReference type="Pfam" id="PF25469">
    <property type="entry name" value="WHD_NWD1"/>
    <property type="match status" value="1"/>
</dbReference>
<dbReference type="PANTHER" id="PTHR19871">
    <property type="entry name" value="BETA TRANSDUCIN-RELATED PROTEIN"/>
    <property type="match status" value="1"/>
</dbReference>
<keyword evidence="2" id="KW-0677">Repeat</keyword>
<dbReference type="EMBL" id="AZBU02000003">
    <property type="protein sequence ID" value="TKR88811.1"/>
    <property type="molecule type" value="Genomic_DNA"/>
</dbReference>
<reference evidence="4 5" key="2">
    <citation type="journal article" date="2019" name="G3 (Bethesda)">
        <title>Hybrid Assembly of the Genome of the Entomopathogenic Nematode Steinernema carpocapsae Identifies the X-Chromosome.</title>
        <authorList>
            <person name="Serra L."/>
            <person name="Macchietto M."/>
            <person name="Macias-Munoz A."/>
            <person name="McGill C.J."/>
            <person name="Rodriguez I.M."/>
            <person name="Rodriguez B."/>
            <person name="Murad R."/>
            <person name="Mortazavi A."/>
        </authorList>
    </citation>
    <scope>NUCLEOTIDE SEQUENCE [LARGE SCALE GENOMIC DNA]</scope>
    <source>
        <strain evidence="4 5">ALL</strain>
    </source>
</reference>
<dbReference type="InterPro" id="IPR052752">
    <property type="entry name" value="NACHT-WD_repeat"/>
</dbReference>
<dbReference type="SMART" id="SM00320">
    <property type="entry name" value="WD40"/>
    <property type="match status" value="2"/>
</dbReference>
<evidence type="ECO:0000256" key="1">
    <source>
        <dbReference type="ARBA" id="ARBA00022574"/>
    </source>
</evidence>
<dbReference type="Proteomes" id="UP000298663">
    <property type="component" value="Unassembled WGS sequence"/>
</dbReference>
<dbReference type="InterPro" id="IPR036322">
    <property type="entry name" value="WD40_repeat_dom_sf"/>
</dbReference>
<sequence length="1281" mass="144504">MPRPDKLRRAAATCGAACGAAGGHLLLRRRLRLRRAAPFIDAAVVKQAKFRDPLYSEILRHLYSSLLVSCTFHGRKKETNIAKEYVLSERQIPMIFQGENGCGKTSLLAKISTEIRHWMGEAKDPVVIVRFIGTTADSSSISPLLTSVCDQIAWNYDTKLKGQSPAELSKLFQHFKRMLALATPEKPLVIFFDSLDLLSTVDAAHELLWFPPTVPANVKFFASFTPGASSIERTIRRLVEDHSYYVTVEAMEKELAQEVIGKWLHDDGRTLTSRQLDIVSRALTNCTLPLFVKLVFATVSRWKSYSKPQDTILSQSVHESIHVLLERTENQHGKLLVSHALSYITAARSGLSDSELEDLISLDDRVLDDVYQYHLPPVRRIPPLLWSRIRAGLPGYLSEQSADSVIVLNWYHVQFRSVATERYFKNLNHLQSTHSAIADYFMGVWAGIPKPFQYTEIQKQRFGLIENEGFADRKVPKQPNVFHIKDGKQIRFNTRKLNELPYHLLRAKRVKELTEWCLFNFDFLYAKISSFPLQSVIADFEDAMDFLADPDLIRQLSLVADALRLSASILNKYTSMLAYELSGRLLPLAPTNAHIRRLLISCDIEGSVVNCFVPTHHSFHSPGGPLKYSLEEHLFAVFGMRVTSDRKLLVTVSNQFIVWEIATGDLARIVIVVSLITGDFVSIENEVLTEQMQIVAVEFTTEGDVLFWSNDEVFVYSKDGRFQEAIVDFRGGVKKLLHVFTTSLRRSMRFVTWSGENDDWKITVTGYDGIKALKPLICSGSVVFVNSELTSGYCSIEAGEIDNGDGTIEKRYSIVRVKVQNSKIDIGDTVIDQIEEVVNSMQIFGTSKKSPESHHWLIGVTVSVFVLFNKEVGKVVRLSLPVGIRNTPIRPMHTSATIALARNESLFVVGLRKSLYIWEMDSQQLLQTVDAHFGRILNLAALHVGGQPILITSSIDHCIKIWNLENIFEKSYSVPMLEQPIDKILIPVERPTIAVIHTRKFLAIWSLKDHRHLGILVANVHGAVVTHSLLTSSGNFVVCVESDTLLVWQLRTQSVSLRLNTPNVFQIVFLEEEAKIGVLYKQLDTPEQKICRFVVYDLSDLSVTFSYEFQCRMFRECAVLKDTTTVICIVLFKGHDSILVIDVSEGLIRHRFRPRQTKNKLKDVIVHRLIAHPSVAHHIIVMEGESKGSVWDTAQRRFLRSIGGFSGICSSDGKLGLHAPSKGGLHIIDLKTGNVLKMLIGNVTEGVHDVRASFTLDGRHVLYYHYGHRTLRAFRVSDGPL</sequence>
<accession>A0A4U5NZI6</accession>
<dbReference type="Pfam" id="PF23586">
    <property type="entry name" value="Beta-prop_NWD2_C"/>
    <property type="match status" value="1"/>
</dbReference>
<dbReference type="SUPFAM" id="SSF50969">
    <property type="entry name" value="YVTN repeat-like/Quinoprotein amine dehydrogenase"/>
    <property type="match status" value="1"/>
</dbReference>
<dbReference type="SUPFAM" id="SSF52540">
    <property type="entry name" value="P-loop containing nucleoside triphosphate hydrolases"/>
    <property type="match status" value="1"/>
</dbReference>
<evidence type="ECO:0000259" key="3">
    <source>
        <dbReference type="PROSITE" id="PS50837"/>
    </source>
</evidence>
<name>A0A4U5NZI6_STECR</name>
<dbReference type="Gene3D" id="3.40.50.300">
    <property type="entry name" value="P-loop containing nucleotide triphosphate hydrolases"/>
    <property type="match status" value="1"/>
</dbReference>
<dbReference type="InterPro" id="IPR027417">
    <property type="entry name" value="P-loop_NTPase"/>
</dbReference>
<dbReference type="PANTHER" id="PTHR19871:SF14">
    <property type="entry name" value="DUF4062 DOMAIN-CONTAINING PROTEIN"/>
    <property type="match status" value="1"/>
</dbReference>
<dbReference type="InterPro" id="IPR011044">
    <property type="entry name" value="Quino_amine_DH_bsu"/>
</dbReference>
<proteinExistence type="predicted"/>
<dbReference type="Gene3D" id="2.130.10.10">
    <property type="entry name" value="YVTN repeat-like/Quinoprotein amine dehydrogenase"/>
    <property type="match status" value="1"/>
</dbReference>
<protein>
    <recommendedName>
        <fullName evidence="3">NACHT domain-containing protein</fullName>
    </recommendedName>
</protein>
<dbReference type="OrthoDB" id="2325716at2759"/>
<gene>
    <name evidence="4" type="ORF">L596_012996</name>
</gene>
<keyword evidence="5" id="KW-1185">Reference proteome</keyword>
<evidence type="ECO:0000256" key="2">
    <source>
        <dbReference type="ARBA" id="ARBA00022737"/>
    </source>
</evidence>
<dbReference type="InterPro" id="IPR015943">
    <property type="entry name" value="WD40/YVTN_repeat-like_dom_sf"/>
</dbReference>
<dbReference type="Gene3D" id="1.25.40.370">
    <property type="match status" value="1"/>
</dbReference>